<reference evidence="5 6" key="1">
    <citation type="submission" date="2018-09" db="EMBL/GenBank/DDBJ databases">
        <title>Altererythrobacter sp.Ery1 and Ery12, the genome sequencing of novel strains in genus Alterythrobacter.</title>
        <authorList>
            <person name="Cheng H."/>
            <person name="Wu Y.-H."/>
            <person name="Fang C."/>
            <person name="Xu X.-W."/>
        </authorList>
    </citation>
    <scope>NUCLEOTIDE SEQUENCE [LARGE SCALE GENOMIC DNA]</scope>
    <source>
        <strain evidence="5 6">Ery12</strain>
    </source>
</reference>
<dbReference type="SUPFAM" id="SSF46894">
    <property type="entry name" value="C-terminal effector domain of the bipartite response regulators"/>
    <property type="match status" value="1"/>
</dbReference>
<evidence type="ECO:0000256" key="2">
    <source>
        <dbReference type="ARBA" id="ARBA00023125"/>
    </source>
</evidence>
<dbReference type="EMBL" id="RAHJ01000003">
    <property type="protein sequence ID" value="RJX71197.1"/>
    <property type="molecule type" value="Genomic_DNA"/>
</dbReference>
<dbReference type="PRINTS" id="PR00038">
    <property type="entry name" value="HTHLUXR"/>
</dbReference>
<dbReference type="Gene3D" id="3.40.50.2300">
    <property type="match status" value="1"/>
</dbReference>
<keyword evidence="3" id="KW-0804">Transcription</keyword>
<dbReference type="PANTHER" id="PTHR44688:SF16">
    <property type="entry name" value="DNA-BINDING TRANSCRIPTIONAL ACTIVATOR DEVR_DOSR"/>
    <property type="match status" value="1"/>
</dbReference>
<evidence type="ECO:0000313" key="6">
    <source>
        <dbReference type="Proteomes" id="UP000284322"/>
    </source>
</evidence>
<gene>
    <name evidence="5" type="ORF">D6858_00735</name>
</gene>
<evidence type="ECO:0000259" key="4">
    <source>
        <dbReference type="PROSITE" id="PS50043"/>
    </source>
</evidence>
<comment type="caution">
    <text evidence="5">The sequence shown here is derived from an EMBL/GenBank/DDBJ whole genome shotgun (WGS) entry which is preliminary data.</text>
</comment>
<dbReference type="GO" id="GO:0003677">
    <property type="term" value="F:DNA binding"/>
    <property type="evidence" value="ECO:0007669"/>
    <property type="project" value="UniProtKB-KW"/>
</dbReference>
<proteinExistence type="predicted"/>
<dbReference type="OrthoDB" id="9782655at2"/>
<name>A0A419R5R5_9SPHN</name>
<dbReference type="PROSITE" id="PS00622">
    <property type="entry name" value="HTH_LUXR_1"/>
    <property type="match status" value="1"/>
</dbReference>
<dbReference type="GO" id="GO:0006355">
    <property type="term" value="P:regulation of DNA-templated transcription"/>
    <property type="evidence" value="ECO:0007669"/>
    <property type="project" value="InterPro"/>
</dbReference>
<dbReference type="InterPro" id="IPR000792">
    <property type="entry name" value="Tscrpt_reg_LuxR_C"/>
</dbReference>
<feature type="domain" description="HTH luxR-type" evidence="4">
    <location>
        <begin position="134"/>
        <end position="199"/>
    </location>
</feature>
<accession>A0A419R5R5</accession>
<evidence type="ECO:0000256" key="1">
    <source>
        <dbReference type="ARBA" id="ARBA00023015"/>
    </source>
</evidence>
<sequence length="208" mass="23462">MNERHLIHFIDRAGNRDSQLVRVAVAAGCWPLVYRSVEELCSARPSDGIVIASDDPPRCGVIHAFEMMTAARIWLPLIAVSEKPIPARVVSAIKAGVFDYLKLPLQEEWLRGAIRRIRTEAEAHVRSLRRRIEARSRIGKLSLRERQVLDRLACGGSNKVIARDLNISPRTVEIYRANMMAKLHAAHSAEAVRMRVEAQLDDRSTERA</sequence>
<keyword evidence="2" id="KW-0238">DNA-binding</keyword>
<keyword evidence="6" id="KW-1185">Reference proteome</keyword>
<dbReference type="AlphaFoldDB" id="A0A419R5R5"/>
<dbReference type="CDD" id="cd06170">
    <property type="entry name" value="LuxR_C_like"/>
    <property type="match status" value="1"/>
</dbReference>
<dbReference type="InterPro" id="IPR011006">
    <property type="entry name" value="CheY-like_superfamily"/>
</dbReference>
<dbReference type="PROSITE" id="PS50043">
    <property type="entry name" value="HTH_LUXR_2"/>
    <property type="match status" value="1"/>
</dbReference>
<dbReference type="Gene3D" id="1.10.10.10">
    <property type="entry name" value="Winged helix-like DNA-binding domain superfamily/Winged helix DNA-binding domain"/>
    <property type="match status" value="1"/>
</dbReference>
<dbReference type="InterPro" id="IPR016032">
    <property type="entry name" value="Sig_transdc_resp-reg_C-effctor"/>
</dbReference>
<evidence type="ECO:0000256" key="3">
    <source>
        <dbReference type="ARBA" id="ARBA00023163"/>
    </source>
</evidence>
<protein>
    <submittedName>
        <fullName evidence="5">Helix-turn-helix transcriptional regulator</fullName>
    </submittedName>
</protein>
<dbReference type="PANTHER" id="PTHR44688">
    <property type="entry name" value="DNA-BINDING TRANSCRIPTIONAL ACTIVATOR DEVR_DOSR"/>
    <property type="match status" value="1"/>
</dbReference>
<organism evidence="5 6">
    <name type="scientific">Tsuneonella suprasediminis</name>
    <dbReference type="NCBI Taxonomy" id="2306996"/>
    <lineage>
        <taxon>Bacteria</taxon>
        <taxon>Pseudomonadati</taxon>
        <taxon>Pseudomonadota</taxon>
        <taxon>Alphaproteobacteria</taxon>
        <taxon>Sphingomonadales</taxon>
        <taxon>Erythrobacteraceae</taxon>
        <taxon>Tsuneonella</taxon>
    </lineage>
</organism>
<keyword evidence="1" id="KW-0805">Transcription regulation</keyword>
<dbReference type="SMART" id="SM00421">
    <property type="entry name" value="HTH_LUXR"/>
    <property type="match status" value="1"/>
</dbReference>
<dbReference type="SUPFAM" id="SSF52172">
    <property type="entry name" value="CheY-like"/>
    <property type="match status" value="1"/>
</dbReference>
<dbReference type="Pfam" id="PF00196">
    <property type="entry name" value="GerE"/>
    <property type="match status" value="1"/>
</dbReference>
<dbReference type="InterPro" id="IPR036388">
    <property type="entry name" value="WH-like_DNA-bd_sf"/>
</dbReference>
<dbReference type="RefSeq" id="WP_120106122.1">
    <property type="nucleotide sequence ID" value="NZ_RAHJ01000003.1"/>
</dbReference>
<evidence type="ECO:0000313" key="5">
    <source>
        <dbReference type="EMBL" id="RJX71197.1"/>
    </source>
</evidence>
<dbReference type="Proteomes" id="UP000284322">
    <property type="component" value="Unassembled WGS sequence"/>
</dbReference>